<protein>
    <submittedName>
        <fullName evidence="1">Uncharacterized protein</fullName>
    </submittedName>
</protein>
<dbReference type="KEGG" id="lact:D7I46_09620"/>
<evidence type="ECO:0000313" key="2">
    <source>
        <dbReference type="Proteomes" id="UP000269374"/>
    </source>
</evidence>
<dbReference type="EMBL" id="CP032627">
    <property type="protein sequence ID" value="AYG01329.1"/>
    <property type="molecule type" value="Genomic_DNA"/>
</dbReference>
<accession>A0A387BJ10</accession>
<reference evidence="1 2" key="1">
    <citation type="submission" date="2018-09" db="EMBL/GenBank/DDBJ databases">
        <title>Genome sequencing of strain 1JSPR-7.</title>
        <authorList>
            <person name="Heo J."/>
            <person name="Kim S.-J."/>
            <person name="Kwon S.-W."/>
        </authorList>
    </citation>
    <scope>NUCLEOTIDE SEQUENCE [LARGE SCALE GENOMIC DNA]</scope>
    <source>
        <strain evidence="1 2">1JSPR-7</strain>
    </source>
</reference>
<sequence length="95" mass="11409">MRQLNKTEEFEENLEIYRMICSTSTNKKKINFQKKLLMRLFTDGSVSTDKLELEKVKKQRDILVEALKIIKVHHRNDWSFFIDNYLEEIVGIESE</sequence>
<dbReference type="RefSeq" id="WP_120772702.1">
    <property type="nucleotide sequence ID" value="NZ_CP032627.1"/>
</dbReference>
<keyword evidence="2" id="KW-1185">Reference proteome</keyword>
<name>A0A387BJ10_9LACT</name>
<proteinExistence type="predicted"/>
<dbReference type="Proteomes" id="UP000269374">
    <property type="component" value="Chromosome"/>
</dbReference>
<gene>
    <name evidence="1" type="ORF">D7I46_09620</name>
</gene>
<dbReference type="AlphaFoldDB" id="A0A387BJ10"/>
<dbReference type="OrthoDB" id="9835267at2"/>
<organism evidence="1 2">
    <name type="scientific">Lactococcus allomyrinae</name>
    <dbReference type="NCBI Taxonomy" id="2419773"/>
    <lineage>
        <taxon>Bacteria</taxon>
        <taxon>Bacillati</taxon>
        <taxon>Bacillota</taxon>
        <taxon>Bacilli</taxon>
        <taxon>Lactobacillales</taxon>
        <taxon>Streptococcaceae</taxon>
        <taxon>Lactococcus</taxon>
    </lineage>
</organism>
<evidence type="ECO:0000313" key="1">
    <source>
        <dbReference type="EMBL" id="AYG01329.1"/>
    </source>
</evidence>